<dbReference type="SUPFAM" id="SSF46689">
    <property type="entry name" value="Homeodomain-like"/>
    <property type="match status" value="2"/>
</dbReference>
<feature type="compositionally biased region" description="Polar residues" evidence="2">
    <location>
        <begin position="692"/>
        <end position="705"/>
    </location>
</feature>
<dbReference type="SMART" id="SM00717">
    <property type="entry name" value="SANT"/>
    <property type="match status" value="2"/>
</dbReference>
<dbReference type="OrthoDB" id="608866at2759"/>
<feature type="compositionally biased region" description="Polar residues" evidence="2">
    <location>
        <begin position="389"/>
        <end position="407"/>
    </location>
</feature>
<dbReference type="Pfam" id="PF00249">
    <property type="entry name" value="Myb_DNA-binding"/>
    <property type="match status" value="1"/>
</dbReference>
<dbReference type="CDD" id="cd11660">
    <property type="entry name" value="SANT_TRF"/>
    <property type="match status" value="2"/>
</dbReference>
<feature type="region of interest" description="Disordered" evidence="2">
    <location>
        <begin position="389"/>
        <end position="408"/>
    </location>
</feature>
<proteinExistence type="predicted"/>
<gene>
    <name evidence="5" type="ORF">BN946_scf184788.g15</name>
</gene>
<feature type="region of interest" description="Disordered" evidence="2">
    <location>
        <begin position="264"/>
        <end position="368"/>
    </location>
</feature>
<name>A0A060S721_PYCCI</name>
<feature type="compositionally biased region" description="Basic and acidic residues" evidence="2">
    <location>
        <begin position="708"/>
        <end position="717"/>
    </location>
</feature>
<dbReference type="AlphaFoldDB" id="A0A060S721"/>
<evidence type="ECO:0008006" key="7">
    <source>
        <dbReference type="Google" id="ProtNLM"/>
    </source>
</evidence>
<evidence type="ECO:0000259" key="4">
    <source>
        <dbReference type="PROSITE" id="PS51294"/>
    </source>
</evidence>
<dbReference type="InterPro" id="IPR052450">
    <property type="entry name" value="TRBD-Containing_Protein"/>
</dbReference>
<keyword evidence="6" id="KW-1185">Reference proteome</keyword>
<evidence type="ECO:0000313" key="6">
    <source>
        <dbReference type="Proteomes" id="UP000029665"/>
    </source>
</evidence>
<feature type="region of interest" description="Disordered" evidence="2">
    <location>
        <begin position="877"/>
        <end position="922"/>
    </location>
</feature>
<dbReference type="EMBL" id="CCBP010000002">
    <property type="protein sequence ID" value="CDO68084.1"/>
    <property type="molecule type" value="Genomic_DNA"/>
</dbReference>
<feature type="compositionally biased region" description="Low complexity" evidence="2">
    <location>
        <begin position="344"/>
        <end position="355"/>
    </location>
</feature>
<accession>A0A060S721</accession>
<dbReference type="PANTHER" id="PTHR46734:SF1">
    <property type="entry name" value="TELOMERIC REPEAT-BINDING FACTOR 1"/>
    <property type="match status" value="1"/>
</dbReference>
<evidence type="ECO:0000256" key="2">
    <source>
        <dbReference type="SAM" id="MobiDB-lite"/>
    </source>
</evidence>
<dbReference type="OMA" id="KSAWGPQ"/>
<comment type="caution">
    <text evidence="5">The sequence shown here is derived from an EMBL/GenBank/DDBJ whole genome shotgun (WGS) entry which is preliminary data.</text>
</comment>
<dbReference type="Gene3D" id="1.10.10.60">
    <property type="entry name" value="Homeodomain-like"/>
    <property type="match status" value="2"/>
</dbReference>
<dbReference type="Proteomes" id="UP000029665">
    <property type="component" value="Unassembled WGS sequence"/>
</dbReference>
<reference evidence="5" key="1">
    <citation type="submission" date="2014-01" db="EMBL/GenBank/DDBJ databases">
        <title>The genome of the white-rot fungus Pycnoporus cinnabarinus: a basidiomycete model with a versatile arsenal for lignocellulosic biomass breakdown.</title>
        <authorList>
            <person name="Levasseur A."/>
            <person name="Lomascolo A."/>
            <person name="Ruiz-Duenas F.J."/>
            <person name="Uzan E."/>
            <person name="Piumi F."/>
            <person name="Kues U."/>
            <person name="Ram A.F.J."/>
            <person name="Murat C."/>
            <person name="Haon M."/>
            <person name="Benoit I."/>
            <person name="Arfi Y."/>
            <person name="Chevret D."/>
            <person name="Drula E."/>
            <person name="Kwon M.J."/>
            <person name="Gouret P."/>
            <person name="Lesage-Meessen L."/>
            <person name="Lombard V."/>
            <person name="Mariette J."/>
            <person name="Noirot C."/>
            <person name="Park J."/>
            <person name="Patyshakuliyeva A."/>
            <person name="Wieneger R.A.B."/>
            <person name="Wosten H.A.B."/>
            <person name="Martin F."/>
            <person name="Coutinho P.M."/>
            <person name="de Vries R."/>
            <person name="Martinez A.T."/>
            <person name="Klopp C."/>
            <person name="Pontarotti P."/>
            <person name="Henrissat B."/>
            <person name="Record E."/>
        </authorList>
    </citation>
    <scope>NUCLEOTIDE SEQUENCE [LARGE SCALE GENOMIC DNA]</scope>
    <source>
        <strain evidence="5">BRFM137</strain>
    </source>
</reference>
<dbReference type="InterPro" id="IPR017930">
    <property type="entry name" value="Myb_dom"/>
</dbReference>
<evidence type="ECO:0000313" key="5">
    <source>
        <dbReference type="EMBL" id="CDO68084.1"/>
    </source>
</evidence>
<dbReference type="InterPro" id="IPR009057">
    <property type="entry name" value="Homeodomain-like_sf"/>
</dbReference>
<feature type="compositionally biased region" description="Basic and acidic residues" evidence="2">
    <location>
        <begin position="91"/>
        <end position="100"/>
    </location>
</feature>
<dbReference type="PROSITE" id="PS51294">
    <property type="entry name" value="HTH_MYB"/>
    <property type="match status" value="2"/>
</dbReference>
<feature type="region of interest" description="Disordered" evidence="2">
    <location>
        <begin position="1"/>
        <end position="128"/>
    </location>
</feature>
<keyword evidence="1" id="KW-0539">Nucleus</keyword>
<dbReference type="PANTHER" id="PTHR46734">
    <property type="entry name" value="TELOMERIC REPEAT-BINDING FACTOR 1 TERF1"/>
    <property type="match status" value="1"/>
</dbReference>
<evidence type="ECO:0000259" key="3">
    <source>
        <dbReference type="PROSITE" id="PS50090"/>
    </source>
</evidence>
<feature type="compositionally biased region" description="Low complexity" evidence="2">
    <location>
        <begin position="1"/>
        <end position="35"/>
    </location>
</feature>
<feature type="domain" description="Myb-like" evidence="3">
    <location>
        <begin position="119"/>
        <end position="174"/>
    </location>
</feature>
<feature type="region of interest" description="Disordered" evidence="2">
    <location>
        <begin position="692"/>
        <end position="723"/>
    </location>
</feature>
<organism evidence="5 6">
    <name type="scientific">Pycnoporus cinnabarinus</name>
    <name type="common">Cinnabar-red polypore</name>
    <name type="synonym">Trametes cinnabarina</name>
    <dbReference type="NCBI Taxonomy" id="5643"/>
    <lineage>
        <taxon>Eukaryota</taxon>
        <taxon>Fungi</taxon>
        <taxon>Dikarya</taxon>
        <taxon>Basidiomycota</taxon>
        <taxon>Agaricomycotina</taxon>
        <taxon>Agaricomycetes</taxon>
        <taxon>Polyporales</taxon>
        <taxon>Polyporaceae</taxon>
        <taxon>Trametes</taxon>
    </lineage>
</organism>
<sequence>MDSSTATMSSNAPSTSSLPSTSTFSFTAPFPTSPSLAKQRRVSLALPSSPRIFPAWSFRDDTGLGVHSADAPENSSSSASGPEKKGKMRRIASDEQRADGEPSPSAQSSQPHPPHPPPPEKKQRKKWTMEETQMLVAGCNKWGVGNWKSILNDPEFKFDGRSPVDLKDRFRTYYPDAYRQHYPNAKTHLSSKVRSALPDGTSIFEKTRSKKRRPFTEEEDRALKAGYDKHGTVWATIVKDPIFQAQNRRSTDLRDRFRNAFPDLYQAAGYKPRNTTKKKRDQPPQPGRSATDDSLASAGAAGPVRRKRRHTDQGLFRGGTKSVPESANVSEDEDSSDDDESPGLLLKDALAPPADQVSMTPEPSSTEVDMQTQDTLNDAMAIPDFNPSSSLSEMTDSSQSQTWSSGIDTPVHSSAWSTATNAASPTSSHLSMTDYFNTSPFPGRADGANQMIGKSAWGPQDWLSANPRLEPASSSSSSYAGGFSPVPSSPFSFGHMNHGVLDRYDLFPTSFAHDFASEIGIGDTHSTFSDPDMFAPSSFRGFTHHSNYAGDLIFGTRTHQPQQQSSVADYGPGFGFGDAGLGLSGVQSSSNGTMHPSLRTPALPGIDEIEGLTSITLDDPDVAVPMDDAVETSMPKDNPESLSTATTLNLSDLSSFSLPPQTLEEIIGLTQGIHVTPPGTPQSHDRLHRMETMSSSSTHNRSISVPPSEHRAYDPHRAPQTQQIRPKPLVSPARSMSVMDYLPMHVDQHHTSQPTAGMYSSLTQTASEIWKLPGGSTPGAVPGVSAPNDAPPALAADSANYDLPFLDLHYYATNQGTTSPGVESMDTSAAEQIRQGQALDLAQSFALHSKTLSELPPSLAQHIPMFQTWQNALNGTATSAQSMPRVAPNHHRGQSVVSPQDLLLTKVSDNKRKRSSWDGGPR</sequence>
<feature type="domain" description="Myb-like" evidence="3">
    <location>
        <begin position="207"/>
        <end position="261"/>
    </location>
</feature>
<dbReference type="STRING" id="5643.A0A060S721"/>
<protein>
    <recommendedName>
        <fullName evidence="7">Myb-like domain-containing protein</fullName>
    </recommendedName>
</protein>
<feature type="domain" description="HTH myb-type" evidence="4">
    <location>
        <begin position="120"/>
        <end position="178"/>
    </location>
</feature>
<dbReference type="HOGENOM" id="CLU_005252_0_0_1"/>
<feature type="domain" description="HTH myb-type" evidence="4">
    <location>
        <begin position="207"/>
        <end position="265"/>
    </location>
</feature>
<feature type="compositionally biased region" description="Acidic residues" evidence="2">
    <location>
        <begin position="330"/>
        <end position="341"/>
    </location>
</feature>
<dbReference type="PROSITE" id="PS50090">
    <property type="entry name" value="MYB_LIKE"/>
    <property type="match status" value="2"/>
</dbReference>
<feature type="compositionally biased region" description="Polar residues" evidence="2">
    <location>
        <begin position="357"/>
        <end position="368"/>
    </location>
</feature>
<dbReference type="InterPro" id="IPR001005">
    <property type="entry name" value="SANT/Myb"/>
</dbReference>
<evidence type="ECO:0000256" key="1">
    <source>
        <dbReference type="ARBA" id="ARBA00023242"/>
    </source>
</evidence>